<organism evidence="1 2">
    <name type="scientific">Glarea lozoyensis (strain ATCC 20868 / MF5171)</name>
    <dbReference type="NCBI Taxonomy" id="1116229"/>
    <lineage>
        <taxon>Eukaryota</taxon>
        <taxon>Fungi</taxon>
        <taxon>Dikarya</taxon>
        <taxon>Ascomycota</taxon>
        <taxon>Pezizomycotina</taxon>
        <taxon>Leotiomycetes</taxon>
        <taxon>Helotiales</taxon>
        <taxon>Helotiaceae</taxon>
        <taxon>Glarea</taxon>
    </lineage>
</organism>
<dbReference type="AlphaFoldDB" id="S3CZ91"/>
<dbReference type="Proteomes" id="UP000016922">
    <property type="component" value="Unassembled WGS sequence"/>
</dbReference>
<keyword evidence="2" id="KW-1185">Reference proteome</keyword>
<evidence type="ECO:0000313" key="2">
    <source>
        <dbReference type="Proteomes" id="UP000016922"/>
    </source>
</evidence>
<accession>S3CZ91</accession>
<dbReference type="KEGG" id="glz:GLAREA_03887"/>
<sequence length="340" mass="39309">MATTNHSYHPQLLNLPRELRDTIWNLTLTPRILIILPQLPLYGRHDQIASYDTTGENLSDLETDSISRRSHSTTLTTYFRLAFKTLPDDWFTDRVPRGKNVFYKKYATNLACRCVNRQVFAETAGVLDRIARVLRDGIQLRQIIEPARPAFLDMLGQSVVILACGRADTLSFLLTTATATLASVKSVYFAKEMMYSWDVGLVRSLWGIQDRDTTEHLGVMTRLLKARLPNLREFAFWAPLQDYIMFWEDEYPFDLVEDICELFRQGTIDLLHIVVARDGNPDETQSNGATRHFTLEDAHENFMSEHGFEITEDIEELRLAERRWFTEDIARVGTLRRVKS</sequence>
<reference evidence="1 2" key="1">
    <citation type="journal article" date="2013" name="BMC Genomics">
        <title>Genomics-driven discovery of the pneumocandin biosynthetic gene cluster in the fungus Glarea lozoyensis.</title>
        <authorList>
            <person name="Chen L."/>
            <person name="Yue Q."/>
            <person name="Zhang X."/>
            <person name="Xiang M."/>
            <person name="Wang C."/>
            <person name="Li S."/>
            <person name="Che Y."/>
            <person name="Ortiz-Lopez F.J."/>
            <person name="Bills G.F."/>
            <person name="Liu X."/>
            <person name="An Z."/>
        </authorList>
    </citation>
    <scope>NUCLEOTIDE SEQUENCE [LARGE SCALE GENOMIC DNA]</scope>
    <source>
        <strain evidence="2">ATCC 20868 / MF5171</strain>
    </source>
</reference>
<dbReference type="GeneID" id="19462942"/>
<protein>
    <submittedName>
        <fullName evidence="1">Uncharacterized protein</fullName>
    </submittedName>
</protein>
<evidence type="ECO:0000313" key="1">
    <source>
        <dbReference type="EMBL" id="EPE30920.1"/>
    </source>
</evidence>
<name>S3CZ91_GLAL2</name>
<proteinExistence type="predicted"/>
<dbReference type="HOGENOM" id="CLU_816487_0_0_1"/>
<dbReference type="RefSeq" id="XP_008082331.1">
    <property type="nucleotide sequence ID" value="XM_008084140.1"/>
</dbReference>
<gene>
    <name evidence="1" type="ORF">GLAREA_03887</name>
</gene>
<dbReference type="EMBL" id="KE145363">
    <property type="protein sequence ID" value="EPE30920.1"/>
    <property type="molecule type" value="Genomic_DNA"/>
</dbReference>